<keyword evidence="3" id="KW-1185">Reference proteome</keyword>
<evidence type="ECO:0000313" key="3">
    <source>
        <dbReference type="Proteomes" id="UP000296352"/>
    </source>
</evidence>
<reference evidence="2 3" key="1">
    <citation type="submission" date="2019-04" db="EMBL/GenBank/DDBJ databases">
        <title>Corynebacterium endometrii sp. nov., isolated from the uterus of a cow with endometritis.</title>
        <authorList>
            <person name="Ballas P."/>
            <person name="Ruckert C."/>
            <person name="Wagener K."/>
            <person name="Drillich M."/>
            <person name="Kaempfer P."/>
            <person name="Busse H.-J."/>
            <person name="Ehling-Schulz M."/>
        </authorList>
    </citation>
    <scope>NUCLEOTIDE SEQUENCE [LARGE SCALE GENOMIC DNA]</scope>
    <source>
        <strain evidence="2 3">LMM-1653</strain>
    </source>
</reference>
<proteinExistence type="predicted"/>
<protein>
    <submittedName>
        <fullName evidence="2">Uncharacterized protein</fullName>
    </submittedName>
</protein>
<feature type="compositionally biased region" description="Basic and acidic residues" evidence="1">
    <location>
        <begin position="85"/>
        <end position="117"/>
    </location>
</feature>
<gene>
    <name evidence="2" type="ORF">CENDO_08295</name>
</gene>
<evidence type="ECO:0000256" key="1">
    <source>
        <dbReference type="SAM" id="MobiDB-lite"/>
    </source>
</evidence>
<organism evidence="2 3">
    <name type="scientific">Corynebacterium endometrii</name>
    <dbReference type="NCBI Taxonomy" id="2488819"/>
    <lineage>
        <taxon>Bacteria</taxon>
        <taxon>Bacillati</taxon>
        <taxon>Actinomycetota</taxon>
        <taxon>Actinomycetes</taxon>
        <taxon>Mycobacteriales</taxon>
        <taxon>Corynebacteriaceae</taxon>
        <taxon>Corynebacterium</taxon>
    </lineage>
</organism>
<dbReference type="EMBL" id="CP039247">
    <property type="protein sequence ID" value="QCB28929.1"/>
    <property type="molecule type" value="Genomic_DNA"/>
</dbReference>
<evidence type="ECO:0000313" key="2">
    <source>
        <dbReference type="EMBL" id="QCB28929.1"/>
    </source>
</evidence>
<dbReference type="AlphaFoldDB" id="A0A4P7QH29"/>
<name>A0A4P7QH29_9CORY</name>
<dbReference type="Proteomes" id="UP000296352">
    <property type="component" value="Chromosome"/>
</dbReference>
<dbReference type="KEGG" id="cee:CENDO_08295"/>
<accession>A0A4P7QH29</accession>
<sequence>MGFAGREVGHAAIALTQCDFVIASELGITMSLDIATNEALLEQVLRRSAPQARYLLGNDAADNAIGLRRGFGVVSTPDDSMDDDGTVKDFDWAEPHAADGSPDEREERLKRGEDPID</sequence>
<feature type="region of interest" description="Disordered" evidence="1">
    <location>
        <begin position="75"/>
        <end position="117"/>
    </location>
</feature>